<dbReference type="InterPro" id="IPR045621">
    <property type="entry name" value="BPD_transp_1_N"/>
</dbReference>
<keyword evidence="5 7" id="KW-1133">Transmembrane helix</keyword>
<reference evidence="9" key="1">
    <citation type="journal article" date="2023" name="Int. J. Syst. Evol. Microbiol.">
        <title>Sinisalibacter aestuarii sp. nov., isolated from estuarine sediment of the Arakawa River.</title>
        <authorList>
            <person name="Arafat S.T."/>
            <person name="Hirano S."/>
            <person name="Sato A."/>
            <person name="Takeuchi K."/>
            <person name="Yasuda T."/>
            <person name="Terahara T."/>
            <person name="Hamada M."/>
            <person name="Kobayashi T."/>
        </authorList>
    </citation>
    <scope>NUCLEOTIDE SEQUENCE</scope>
    <source>
        <strain evidence="9">B-399</strain>
    </source>
</reference>
<keyword evidence="4 7" id="KW-0812">Transmembrane</keyword>
<feature type="domain" description="ABC transmembrane type-1" evidence="8">
    <location>
        <begin position="102"/>
        <end position="307"/>
    </location>
</feature>
<dbReference type="Pfam" id="PF19300">
    <property type="entry name" value="BPD_transp_1_N"/>
    <property type="match status" value="1"/>
</dbReference>
<keyword evidence="6 7" id="KW-0472">Membrane</keyword>
<feature type="transmembrane region" description="Helical" evidence="7">
    <location>
        <begin position="242"/>
        <end position="264"/>
    </location>
</feature>
<evidence type="ECO:0000256" key="1">
    <source>
        <dbReference type="ARBA" id="ARBA00004651"/>
    </source>
</evidence>
<evidence type="ECO:0000256" key="5">
    <source>
        <dbReference type="ARBA" id="ARBA00022989"/>
    </source>
</evidence>
<dbReference type="RefSeq" id="WP_281843809.1">
    <property type="nucleotide sequence ID" value="NZ_BROH01000015.1"/>
</dbReference>
<dbReference type="PANTHER" id="PTHR43163:SF6">
    <property type="entry name" value="DIPEPTIDE TRANSPORT SYSTEM PERMEASE PROTEIN DPPB-RELATED"/>
    <property type="match status" value="1"/>
</dbReference>
<comment type="similarity">
    <text evidence="7">Belongs to the binding-protein-dependent transport system permease family.</text>
</comment>
<organism evidence="9 10">
    <name type="scientific">Sinisalibacter aestuarii</name>
    <dbReference type="NCBI Taxonomy" id="2949426"/>
    <lineage>
        <taxon>Bacteria</taxon>
        <taxon>Pseudomonadati</taxon>
        <taxon>Pseudomonadota</taxon>
        <taxon>Alphaproteobacteria</taxon>
        <taxon>Rhodobacterales</taxon>
        <taxon>Roseobacteraceae</taxon>
        <taxon>Sinisalibacter</taxon>
    </lineage>
</organism>
<dbReference type="Pfam" id="PF00528">
    <property type="entry name" value="BPD_transp_1"/>
    <property type="match status" value="1"/>
</dbReference>
<dbReference type="Gene3D" id="1.10.3720.10">
    <property type="entry name" value="MetI-like"/>
    <property type="match status" value="1"/>
</dbReference>
<evidence type="ECO:0000256" key="4">
    <source>
        <dbReference type="ARBA" id="ARBA00022692"/>
    </source>
</evidence>
<evidence type="ECO:0000259" key="8">
    <source>
        <dbReference type="PROSITE" id="PS50928"/>
    </source>
</evidence>
<feature type="transmembrane region" description="Helical" evidence="7">
    <location>
        <begin position="284"/>
        <end position="310"/>
    </location>
</feature>
<dbReference type="PROSITE" id="PS50928">
    <property type="entry name" value="ABC_TM1"/>
    <property type="match status" value="1"/>
</dbReference>
<evidence type="ECO:0000256" key="7">
    <source>
        <dbReference type="RuleBase" id="RU363032"/>
    </source>
</evidence>
<evidence type="ECO:0000256" key="3">
    <source>
        <dbReference type="ARBA" id="ARBA00022475"/>
    </source>
</evidence>
<comment type="subcellular location">
    <subcellularLocation>
        <location evidence="1 7">Cell membrane</location>
        <topology evidence="1 7">Multi-pass membrane protein</topology>
    </subcellularLocation>
</comment>
<keyword evidence="2 7" id="KW-0813">Transport</keyword>
<protein>
    <submittedName>
        <fullName evidence="9">Peptide ABC transporter permease</fullName>
    </submittedName>
</protein>
<feature type="transmembrane region" description="Helical" evidence="7">
    <location>
        <begin position="12"/>
        <end position="34"/>
    </location>
</feature>
<dbReference type="InterPro" id="IPR035906">
    <property type="entry name" value="MetI-like_sf"/>
</dbReference>
<dbReference type="Proteomes" id="UP001144205">
    <property type="component" value="Unassembled WGS sequence"/>
</dbReference>
<proteinExistence type="inferred from homology"/>
<dbReference type="InterPro" id="IPR000515">
    <property type="entry name" value="MetI-like"/>
</dbReference>
<evidence type="ECO:0000256" key="2">
    <source>
        <dbReference type="ARBA" id="ARBA00022448"/>
    </source>
</evidence>
<keyword evidence="3" id="KW-1003">Cell membrane</keyword>
<dbReference type="EMBL" id="BROH01000015">
    <property type="protein sequence ID" value="GKY89891.1"/>
    <property type="molecule type" value="Genomic_DNA"/>
</dbReference>
<evidence type="ECO:0000256" key="6">
    <source>
        <dbReference type="ARBA" id="ARBA00023136"/>
    </source>
</evidence>
<name>A0ABQ5LZW6_9RHOB</name>
<feature type="transmembrane region" description="Helical" evidence="7">
    <location>
        <begin position="108"/>
        <end position="130"/>
    </location>
</feature>
<dbReference type="CDD" id="cd06261">
    <property type="entry name" value="TM_PBP2"/>
    <property type="match status" value="1"/>
</dbReference>
<evidence type="ECO:0000313" key="10">
    <source>
        <dbReference type="Proteomes" id="UP001144205"/>
    </source>
</evidence>
<keyword evidence="10" id="KW-1185">Reference proteome</keyword>
<comment type="caution">
    <text evidence="9">The sequence shown here is derived from an EMBL/GenBank/DDBJ whole genome shotgun (WGS) entry which is preliminary data.</text>
</comment>
<dbReference type="SUPFAM" id="SSF161098">
    <property type="entry name" value="MetI-like"/>
    <property type="match status" value="1"/>
</dbReference>
<gene>
    <name evidence="9" type="ORF">STA1M1_37600</name>
</gene>
<evidence type="ECO:0000313" key="9">
    <source>
        <dbReference type="EMBL" id="GKY89891.1"/>
    </source>
</evidence>
<feature type="transmembrane region" description="Helical" evidence="7">
    <location>
        <begin position="142"/>
        <end position="168"/>
    </location>
</feature>
<accession>A0ABQ5LZW6</accession>
<sequence>MNDTLQMWAHFIWRRLLALIVLLAALVAVTFFMVRLIPGDPAIRQAGTSADAAYIEQLREQMGLNESVPRQFVTYAGGLLRGDLGKSLVTGAPVSETLGKRLPYTIKLAGYALLFVIVFGYLLGMFAAIFTRNGRNGWFEHGFTAVTGLLGAVPELVAGIVLAFIFAVSLRWLPVSGANTPASIVLPALAIGIRPAINLARIVRVEAGNALRSDYMRTAQSKRLPPRLLYVRHLAPNVATSALTIGGLLAPLLIGGAVVVENVFAWPGIGTTVVQGVKTADFPVIQGCVLLLGLIVILMNLVVDILLTIFDPRSLVAQ</sequence>
<dbReference type="PANTHER" id="PTHR43163">
    <property type="entry name" value="DIPEPTIDE TRANSPORT SYSTEM PERMEASE PROTEIN DPPB-RELATED"/>
    <property type="match status" value="1"/>
</dbReference>